<evidence type="ECO:0000256" key="1">
    <source>
        <dbReference type="ARBA" id="ARBA00004370"/>
    </source>
</evidence>
<dbReference type="EC" id="3.4.21.89" evidence="5"/>
<keyword evidence="3 6" id="KW-1133">Transmembrane helix</keyword>
<dbReference type="Proteomes" id="UP000254000">
    <property type="component" value="Unassembled WGS sequence"/>
</dbReference>
<dbReference type="GO" id="GO:0016020">
    <property type="term" value="C:membrane"/>
    <property type="evidence" value="ECO:0007669"/>
    <property type="project" value="UniProtKB-SubCell"/>
</dbReference>
<dbReference type="PANTHER" id="PTHR10806:SF6">
    <property type="entry name" value="SIGNAL PEPTIDASE COMPLEX CATALYTIC SUBUNIT SEC11"/>
    <property type="match status" value="1"/>
</dbReference>
<dbReference type="GO" id="GO:0006465">
    <property type="term" value="P:signal peptide processing"/>
    <property type="evidence" value="ECO:0007669"/>
    <property type="project" value="UniProtKB-UniRule"/>
</dbReference>
<keyword evidence="4 6" id="KW-0472">Membrane</keyword>
<dbReference type="Pfam" id="PF10502">
    <property type="entry name" value="Peptidase_S26"/>
    <property type="match status" value="1"/>
</dbReference>
<feature type="domain" description="Peptidase S26" evidence="7">
    <location>
        <begin position="14"/>
        <end position="82"/>
    </location>
</feature>
<dbReference type="NCBIfam" id="TIGR02228">
    <property type="entry name" value="sigpep_I_arch"/>
    <property type="match status" value="1"/>
</dbReference>
<name>A0A369LWN4_9ACTN</name>
<dbReference type="InterPro" id="IPR019533">
    <property type="entry name" value="Peptidase_S26"/>
</dbReference>
<dbReference type="AlphaFoldDB" id="A0A369LWN4"/>
<evidence type="ECO:0000256" key="4">
    <source>
        <dbReference type="ARBA" id="ARBA00023136"/>
    </source>
</evidence>
<gene>
    <name evidence="8" type="ORF">C1877_13095</name>
</gene>
<dbReference type="GeneID" id="78360630"/>
<dbReference type="OrthoDB" id="3178064at2"/>
<dbReference type="PANTHER" id="PTHR10806">
    <property type="entry name" value="SIGNAL PEPTIDASE COMPLEX CATALYTIC SUBUNIT SEC11"/>
    <property type="match status" value="1"/>
</dbReference>
<evidence type="ECO:0000256" key="6">
    <source>
        <dbReference type="SAM" id="Phobius"/>
    </source>
</evidence>
<protein>
    <recommendedName>
        <fullName evidence="5">Signal peptidase I</fullName>
        <ecNumber evidence="5">3.4.21.89</ecNumber>
    </recommendedName>
</protein>
<dbReference type="GO" id="GO:0009003">
    <property type="term" value="F:signal peptidase activity"/>
    <property type="evidence" value="ECO:0007669"/>
    <property type="project" value="UniProtKB-EC"/>
</dbReference>
<dbReference type="SUPFAM" id="SSF51306">
    <property type="entry name" value="LexA/Signal peptidase"/>
    <property type="match status" value="1"/>
</dbReference>
<dbReference type="PROSITE" id="PS51257">
    <property type="entry name" value="PROKAR_LIPOPROTEIN"/>
    <property type="match status" value="1"/>
</dbReference>
<dbReference type="GO" id="GO:0004252">
    <property type="term" value="F:serine-type endopeptidase activity"/>
    <property type="evidence" value="ECO:0007669"/>
    <property type="project" value="UniProtKB-UniRule"/>
</dbReference>
<comment type="subcellular location">
    <subcellularLocation>
        <location evidence="1">Membrane</location>
    </subcellularLocation>
</comment>
<evidence type="ECO:0000256" key="3">
    <source>
        <dbReference type="ARBA" id="ARBA00022989"/>
    </source>
</evidence>
<dbReference type="EMBL" id="PPTS01000008">
    <property type="protein sequence ID" value="RDB63057.1"/>
    <property type="molecule type" value="Genomic_DNA"/>
</dbReference>
<keyword evidence="9" id="KW-1185">Reference proteome</keyword>
<evidence type="ECO:0000313" key="9">
    <source>
        <dbReference type="Proteomes" id="UP000254000"/>
    </source>
</evidence>
<dbReference type="CDD" id="cd06530">
    <property type="entry name" value="S26_SPase_I"/>
    <property type="match status" value="1"/>
</dbReference>
<dbReference type="RefSeq" id="WP_114569371.1">
    <property type="nucleotide sequence ID" value="NZ_CABMMS010000008.1"/>
</dbReference>
<dbReference type="InterPro" id="IPR036286">
    <property type="entry name" value="LexA/Signal_pep-like_sf"/>
</dbReference>
<organism evidence="8 9">
    <name type="scientific">Gordonibacter pamelaeae</name>
    <dbReference type="NCBI Taxonomy" id="471189"/>
    <lineage>
        <taxon>Bacteria</taxon>
        <taxon>Bacillati</taxon>
        <taxon>Actinomycetota</taxon>
        <taxon>Coriobacteriia</taxon>
        <taxon>Eggerthellales</taxon>
        <taxon>Eggerthellaceae</taxon>
        <taxon>Gordonibacter</taxon>
    </lineage>
</organism>
<evidence type="ECO:0000313" key="8">
    <source>
        <dbReference type="EMBL" id="RDB63057.1"/>
    </source>
</evidence>
<sequence length="168" mass="17439">MKRIGASLGALAALACVLLAVALAAPRVLGLTPFVVLSGSMEPTYPVGSLVYVRSVDASELRVGDPVTFTLEGREAVATHRVIEVDAESASLRTQGDANDEPDGSPVQFASVIGSPAFCVPLVGYAVSWVSRPPGLFVVAAAIACLFVWALVSSRPFGRKARSARDVA</sequence>
<evidence type="ECO:0000259" key="7">
    <source>
        <dbReference type="Pfam" id="PF10502"/>
    </source>
</evidence>
<accession>A0A369LWN4</accession>
<keyword evidence="2 6" id="KW-0812">Transmembrane</keyword>
<evidence type="ECO:0000256" key="2">
    <source>
        <dbReference type="ARBA" id="ARBA00022692"/>
    </source>
</evidence>
<feature type="transmembrane region" description="Helical" evidence="6">
    <location>
        <begin position="135"/>
        <end position="152"/>
    </location>
</feature>
<dbReference type="InterPro" id="IPR001733">
    <property type="entry name" value="Peptidase_S26B"/>
</dbReference>
<evidence type="ECO:0000256" key="5">
    <source>
        <dbReference type="NCBIfam" id="TIGR02228"/>
    </source>
</evidence>
<proteinExistence type="predicted"/>
<comment type="caution">
    <text evidence="8">The sequence shown here is derived from an EMBL/GenBank/DDBJ whole genome shotgun (WGS) entry which is preliminary data.</text>
</comment>
<reference evidence="8 9" key="1">
    <citation type="journal article" date="2018" name="Elife">
        <title>Discovery and characterization of a prevalent human gut bacterial enzyme sufficient for the inactivation of a family of plant toxins.</title>
        <authorList>
            <person name="Koppel N."/>
            <person name="Bisanz J.E."/>
            <person name="Pandelia M.E."/>
            <person name="Turnbaugh P.J."/>
            <person name="Balskus E.P."/>
        </authorList>
    </citation>
    <scope>NUCLEOTIDE SEQUENCE [LARGE SCALE GENOMIC DNA]</scope>
    <source>
        <strain evidence="8 9">3C</strain>
    </source>
</reference>